<reference evidence="5" key="1">
    <citation type="journal article" date="2018" name="Curr. Microbiol.">
        <title>Cellulosimicrobium arenosum sp. nov., Isolated from Marine Sediment Sand.</title>
        <authorList>
            <person name="Oh M."/>
            <person name="Kim J.H."/>
            <person name="Yoon J.H."/>
            <person name="Schumann P."/>
            <person name="Kim W."/>
        </authorList>
    </citation>
    <scope>NUCLEOTIDE SEQUENCE</scope>
    <source>
        <strain evidence="5">KCTC 49039</strain>
    </source>
</reference>
<keyword evidence="1" id="KW-0540">Nuclease</keyword>
<accession>A0A927G7I8</accession>
<keyword evidence="3" id="KW-0269">Exonuclease</keyword>
<dbReference type="Gene3D" id="3.30.420.10">
    <property type="entry name" value="Ribonuclease H-like superfamily/Ribonuclease H"/>
    <property type="match status" value="1"/>
</dbReference>
<dbReference type="NCBIfam" id="NF005927">
    <property type="entry name" value="PRK07942.1"/>
    <property type="match status" value="1"/>
</dbReference>
<dbReference type="PANTHER" id="PTHR30231">
    <property type="entry name" value="DNA POLYMERASE III SUBUNIT EPSILON"/>
    <property type="match status" value="1"/>
</dbReference>
<sequence>MSWTTGPLLGLDTETTGVDVAQDRIVTVAVVLREAGNSHLRTWLLDPGVPIPTEATAIHGVTTAHAAAHGTAPAVALEEIASLVAEQQLRGVPVVAFNAAFDLALLDVELARHGMPTLAERLGRPVRPVIDPLVIDRGWDLERAGKRRLGDLCDCYGVDDVGPLHTADADVLATFEVLDAIVRTFPDLGEISLDALHDAQVGAHRRWVDGLESSGRERAYVGAGADGRWP</sequence>
<proteinExistence type="predicted"/>
<name>A0A927G7I8_9MICO</name>
<dbReference type="InterPro" id="IPR013520">
    <property type="entry name" value="Ribonucl_H"/>
</dbReference>
<evidence type="ECO:0000313" key="6">
    <source>
        <dbReference type="Proteomes" id="UP000610846"/>
    </source>
</evidence>
<organism evidence="5 6">
    <name type="scientific">Cellulosimicrobium arenosum</name>
    <dbReference type="NCBI Taxonomy" id="2708133"/>
    <lineage>
        <taxon>Bacteria</taxon>
        <taxon>Bacillati</taxon>
        <taxon>Actinomycetota</taxon>
        <taxon>Actinomycetes</taxon>
        <taxon>Micrococcales</taxon>
        <taxon>Promicromonosporaceae</taxon>
        <taxon>Cellulosimicrobium</taxon>
    </lineage>
</organism>
<keyword evidence="2" id="KW-0378">Hydrolase</keyword>
<dbReference type="InterPro" id="IPR036397">
    <property type="entry name" value="RNaseH_sf"/>
</dbReference>
<dbReference type="RefSeq" id="WP_191827874.1">
    <property type="nucleotide sequence ID" value="NZ_JACYHB010000002.1"/>
</dbReference>
<keyword evidence="6" id="KW-1185">Reference proteome</keyword>
<dbReference type="Pfam" id="PF00929">
    <property type="entry name" value="RNase_T"/>
    <property type="match status" value="1"/>
</dbReference>
<dbReference type="GO" id="GO:0005829">
    <property type="term" value="C:cytosol"/>
    <property type="evidence" value="ECO:0007669"/>
    <property type="project" value="TreeGrafter"/>
</dbReference>
<dbReference type="EMBL" id="JACYHB010000002">
    <property type="protein sequence ID" value="MBD8078328.1"/>
    <property type="molecule type" value="Genomic_DNA"/>
</dbReference>
<dbReference type="PANTHER" id="PTHR30231:SF4">
    <property type="entry name" value="PROTEIN NEN2"/>
    <property type="match status" value="1"/>
</dbReference>
<evidence type="ECO:0000256" key="1">
    <source>
        <dbReference type="ARBA" id="ARBA00022722"/>
    </source>
</evidence>
<dbReference type="GO" id="GO:0003676">
    <property type="term" value="F:nucleic acid binding"/>
    <property type="evidence" value="ECO:0007669"/>
    <property type="project" value="InterPro"/>
</dbReference>
<evidence type="ECO:0000256" key="3">
    <source>
        <dbReference type="ARBA" id="ARBA00022839"/>
    </source>
</evidence>
<evidence type="ECO:0000259" key="4">
    <source>
        <dbReference type="SMART" id="SM00479"/>
    </source>
</evidence>
<reference evidence="5" key="2">
    <citation type="submission" date="2020-09" db="EMBL/GenBank/DDBJ databases">
        <authorList>
            <person name="Yu Y."/>
        </authorList>
    </citation>
    <scope>NUCLEOTIDE SEQUENCE</scope>
    <source>
        <strain evidence="5">KCTC 49039</strain>
    </source>
</reference>
<evidence type="ECO:0000313" key="5">
    <source>
        <dbReference type="EMBL" id="MBD8078328.1"/>
    </source>
</evidence>
<dbReference type="CDD" id="cd06127">
    <property type="entry name" value="DEDDh"/>
    <property type="match status" value="1"/>
</dbReference>
<dbReference type="GO" id="GO:0008408">
    <property type="term" value="F:3'-5' exonuclease activity"/>
    <property type="evidence" value="ECO:0007669"/>
    <property type="project" value="TreeGrafter"/>
</dbReference>
<comment type="caution">
    <text evidence="5">The sequence shown here is derived from an EMBL/GenBank/DDBJ whole genome shotgun (WGS) entry which is preliminary data.</text>
</comment>
<dbReference type="SUPFAM" id="SSF53098">
    <property type="entry name" value="Ribonuclease H-like"/>
    <property type="match status" value="1"/>
</dbReference>
<dbReference type="InterPro" id="IPR012337">
    <property type="entry name" value="RNaseH-like_sf"/>
</dbReference>
<dbReference type="AlphaFoldDB" id="A0A927G7I8"/>
<dbReference type="Proteomes" id="UP000610846">
    <property type="component" value="Unassembled WGS sequence"/>
</dbReference>
<evidence type="ECO:0000256" key="2">
    <source>
        <dbReference type="ARBA" id="ARBA00022801"/>
    </source>
</evidence>
<feature type="domain" description="Exonuclease" evidence="4">
    <location>
        <begin position="7"/>
        <end position="187"/>
    </location>
</feature>
<dbReference type="SMART" id="SM00479">
    <property type="entry name" value="EXOIII"/>
    <property type="match status" value="1"/>
</dbReference>
<protein>
    <submittedName>
        <fullName evidence="5">DNA polymerase III subunit epsilon</fullName>
    </submittedName>
</protein>
<gene>
    <name evidence="5" type="ORF">IF651_04560</name>
</gene>